<accession>A0ABW8NN65</accession>
<dbReference type="RefSeq" id="WP_416207259.1">
    <property type="nucleotide sequence ID" value="NZ_JBBKTX010000029.1"/>
</dbReference>
<gene>
    <name evidence="2" type="ORF">WG929_18430</name>
</gene>
<dbReference type="EMBL" id="JBBKTX010000029">
    <property type="protein sequence ID" value="MFK4754388.1"/>
    <property type="molecule type" value="Genomic_DNA"/>
</dbReference>
<name>A0ABW8NN65_9GAMM</name>
<protein>
    <recommendedName>
        <fullName evidence="4">Type IV pili methyl-accepting chemotaxis transducer N-term</fullName>
    </recommendedName>
</protein>
<evidence type="ECO:0000256" key="1">
    <source>
        <dbReference type="SAM" id="SignalP"/>
    </source>
</evidence>
<keyword evidence="3" id="KW-1185">Reference proteome</keyword>
<reference evidence="2 3" key="1">
    <citation type="submission" date="2024-03" db="EMBL/GenBank/DDBJ databases">
        <title>High-quality draft genome sequence of Oceanobacter sp. wDCs-4.</title>
        <authorList>
            <person name="Dong C."/>
        </authorList>
    </citation>
    <scope>NUCLEOTIDE SEQUENCE [LARGE SCALE GENOMIC DNA]</scope>
    <source>
        <strain evidence="3">wDCs-4</strain>
    </source>
</reference>
<proteinExistence type="predicted"/>
<evidence type="ECO:0000313" key="2">
    <source>
        <dbReference type="EMBL" id="MFK4754388.1"/>
    </source>
</evidence>
<keyword evidence="1" id="KW-0732">Signal</keyword>
<feature type="signal peptide" evidence="1">
    <location>
        <begin position="1"/>
        <end position="24"/>
    </location>
</feature>
<organism evidence="2 3">
    <name type="scientific">Oceanobacter antarcticus</name>
    <dbReference type="NCBI Taxonomy" id="3133425"/>
    <lineage>
        <taxon>Bacteria</taxon>
        <taxon>Pseudomonadati</taxon>
        <taxon>Pseudomonadota</taxon>
        <taxon>Gammaproteobacteria</taxon>
        <taxon>Oceanospirillales</taxon>
        <taxon>Oceanospirillaceae</taxon>
        <taxon>Oceanobacter</taxon>
    </lineage>
</organism>
<comment type="caution">
    <text evidence="2">The sequence shown here is derived from an EMBL/GenBank/DDBJ whole genome shotgun (WGS) entry which is preliminary data.</text>
</comment>
<sequence length="263" mass="29950">MMTRYLQSLGLALALLLTSVSSHAAANELMIQLQHMRLASIGVMTDFFMYTGLDGDSKYGRRMNANMESFNASLTQARENVASQELISHLNDIEQEWLSFTQSLNSNRNLVENQGFPSVQMVDELGRLNNALVTRISSAYHQVAGVNDTNPAIEKVRDMAMLLQEMTTQYAASAAMDDSEVYLGEYKRTMQKMTSDFEFRLADLKAVAYQRSTHILMDNINSKWRFLRNSITRQHEMDVPFLVISYNDRIIRHLEELEGKIGS</sequence>
<evidence type="ECO:0008006" key="4">
    <source>
        <dbReference type="Google" id="ProtNLM"/>
    </source>
</evidence>
<dbReference type="Proteomes" id="UP001620597">
    <property type="component" value="Unassembled WGS sequence"/>
</dbReference>
<feature type="chain" id="PRO_5046835085" description="Type IV pili methyl-accepting chemotaxis transducer N-term" evidence="1">
    <location>
        <begin position="25"/>
        <end position="263"/>
    </location>
</feature>
<evidence type="ECO:0000313" key="3">
    <source>
        <dbReference type="Proteomes" id="UP001620597"/>
    </source>
</evidence>